<proteinExistence type="predicted"/>
<keyword evidence="1" id="KW-0175">Coiled coil</keyword>
<dbReference type="EMBL" id="MK433266">
    <property type="protein sequence ID" value="QAY26942.1"/>
    <property type="molecule type" value="Genomic_DNA"/>
</dbReference>
<evidence type="ECO:0000313" key="4">
    <source>
        <dbReference type="Proteomes" id="UP000289228"/>
    </source>
</evidence>
<protein>
    <submittedName>
        <fullName evidence="3">Uncharacterized protein</fullName>
    </submittedName>
</protein>
<accession>A0A411CYH2</accession>
<keyword evidence="2" id="KW-0812">Transmembrane</keyword>
<evidence type="ECO:0000256" key="1">
    <source>
        <dbReference type="SAM" id="Coils"/>
    </source>
</evidence>
<dbReference type="Proteomes" id="UP000289228">
    <property type="component" value="Segment"/>
</dbReference>
<organism evidence="3 4">
    <name type="scientific">Streptomyces phage Shawty</name>
    <dbReference type="NCBI Taxonomy" id="2510521"/>
    <lineage>
        <taxon>Viruses</taxon>
        <taxon>Duplodnaviria</taxon>
        <taxon>Heunggongvirae</taxon>
        <taxon>Uroviricota</taxon>
        <taxon>Caudoviricetes</taxon>
        <taxon>Colingsworthviridae</taxon>
        <taxon>Lomovskayavirus</taxon>
        <taxon>Lomovskayavirus shawty</taxon>
    </lineage>
</organism>
<reference evidence="3 4" key="1">
    <citation type="submission" date="2019-01" db="EMBL/GenBank/DDBJ databases">
        <authorList>
            <person name="Sharon T."/>
            <person name="Marcella E.L."/>
            <person name="Lynley F.A."/>
            <person name="Shelly T."/>
            <person name="Kanika K."/>
            <person name="Kit P."/>
            <person name="Joe P."/>
            <person name="Garlena R.A."/>
            <person name="Russell D.A."/>
            <person name="Pope W.H."/>
            <person name="Jacobs-Sera D."/>
            <person name="Hatfull G.F."/>
        </authorList>
    </citation>
    <scope>NUCLEOTIDE SEQUENCE [LARGE SCALE GENOMIC DNA]</scope>
</reference>
<gene>
    <name evidence="3" type="primary">17</name>
    <name evidence="3" type="ORF">SEA_SHAWTY_17</name>
</gene>
<name>A0A411CYH2_9CAUD</name>
<feature type="transmembrane region" description="Helical" evidence="2">
    <location>
        <begin position="6"/>
        <end position="24"/>
    </location>
</feature>
<evidence type="ECO:0000256" key="2">
    <source>
        <dbReference type="SAM" id="Phobius"/>
    </source>
</evidence>
<sequence length="96" mass="10494">MDLSSVVGTAEIVGGALVVVLVIYRQARTGVRDAWRDAAESHRENSEALEKQVATLVTEVRALRIENEALRGEVALLRAENRDLRMHIDSLIGGDA</sequence>
<keyword evidence="2" id="KW-1133">Transmembrane helix</keyword>
<keyword evidence="4" id="KW-1185">Reference proteome</keyword>
<evidence type="ECO:0000313" key="3">
    <source>
        <dbReference type="EMBL" id="QAY26942.1"/>
    </source>
</evidence>
<feature type="coiled-coil region" evidence="1">
    <location>
        <begin position="32"/>
        <end position="87"/>
    </location>
</feature>
<keyword evidence="2" id="KW-0472">Membrane</keyword>
<dbReference type="Gene3D" id="1.20.5.340">
    <property type="match status" value="1"/>
</dbReference>